<protein>
    <recommendedName>
        <fullName evidence="14">PA domain-containing protein</fullName>
    </recommendedName>
</protein>
<dbReference type="GO" id="GO:0098553">
    <property type="term" value="C:lumenal side of endoplasmic reticulum membrane"/>
    <property type="evidence" value="ECO:0007669"/>
    <property type="project" value="TreeGrafter"/>
</dbReference>
<evidence type="ECO:0000256" key="4">
    <source>
        <dbReference type="ARBA" id="ARBA00022670"/>
    </source>
</evidence>
<feature type="transmembrane region" description="Helical" evidence="12">
    <location>
        <begin position="477"/>
        <end position="495"/>
    </location>
</feature>
<dbReference type="InterPro" id="IPR046450">
    <property type="entry name" value="PA_dom_sf"/>
</dbReference>
<dbReference type="GO" id="GO:0098554">
    <property type="term" value="C:cytoplasmic side of endoplasmic reticulum membrane"/>
    <property type="evidence" value="ECO:0007669"/>
    <property type="project" value="TreeGrafter"/>
</dbReference>
<comment type="subcellular location">
    <subcellularLocation>
        <location evidence="2">Endosome membrane</location>
        <topology evidence="2">Multi-pass membrane protein</topology>
    </subcellularLocation>
</comment>
<dbReference type="GO" id="GO:0033619">
    <property type="term" value="P:membrane protein proteolysis"/>
    <property type="evidence" value="ECO:0007669"/>
    <property type="project" value="TreeGrafter"/>
</dbReference>
<dbReference type="GO" id="GO:0030660">
    <property type="term" value="C:Golgi-associated vesicle membrane"/>
    <property type="evidence" value="ECO:0007669"/>
    <property type="project" value="TreeGrafter"/>
</dbReference>
<feature type="transmembrane region" description="Helical" evidence="12">
    <location>
        <begin position="263"/>
        <end position="287"/>
    </location>
</feature>
<keyword evidence="9 12" id="KW-1133">Transmembrane helix</keyword>
<evidence type="ECO:0000256" key="2">
    <source>
        <dbReference type="ARBA" id="ARBA00004337"/>
    </source>
</evidence>
<feature type="transmembrane region" description="Helical" evidence="12">
    <location>
        <begin position="185"/>
        <end position="203"/>
    </location>
</feature>
<evidence type="ECO:0000256" key="7">
    <source>
        <dbReference type="ARBA" id="ARBA00022753"/>
    </source>
</evidence>
<evidence type="ECO:0000256" key="10">
    <source>
        <dbReference type="ARBA" id="ARBA00023136"/>
    </source>
</evidence>
<keyword evidence="6 13" id="KW-0732">Signal</keyword>
<dbReference type="InterPro" id="IPR007369">
    <property type="entry name" value="Peptidase_A22B_SPP"/>
</dbReference>
<evidence type="ECO:0000259" key="14">
    <source>
        <dbReference type="Pfam" id="PF02225"/>
    </source>
</evidence>
<dbReference type="PANTHER" id="PTHR12174:SF90">
    <property type="entry name" value="SIGNAL PEPTIDE PEPTIDASE-LIKE 3"/>
    <property type="match status" value="1"/>
</dbReference>
<keyword evidence="11" id="KW-0325">Glycoprotein</keyword>
<accession>A0AAW1GZG3</accession>
<evidence type="ECO:0000256" key="9">
    <source>
        <dbReference type="ARBA" id="ARBA00022989"/>
    </source>
</evidence>
<dbReference type="GO" id="GO:0042500">
    <property type="term" value="F:aspartic endopeptidase activity, intramembrane cleaving"/>
    <property type="evidence" value="ECO:0007669"/>
    <property type="project" value="InterPro"/>
</dbReference>
<evidence type="ECO:0000256" key="6">
    <source>
        <dbReference type="ARBA" id="ARBA00022729"/>
    </source>
</evidence>
<feature type="domain" description="PA" evidence="14">
    <location>
        <begin position="81"/>
        <end position="157"/>
    </location>
</feature>
<evidence type="ECO:0000256" key="8">
    <source>
        <dbReference type="ARBA" id="ARBA00022801"/>
    </source>
</evidence>
<dbReference type="SMART" id="SM00730">
    <property type="entry name" value="PSN"/>
    <property type="match status" value="1"/>
</dbReference>
<dbReference type="Pfam" id="PF04258">
    <property type="entry name" value="Peptidase_A22B"/>
    <property type="match status" value="1"/>
</dbReference>
<evidence type="ECO:0000256" key="11">
    <source>
        <dbReference type="ARBA" id="ARBA00023180"/>
    </source>
</evidence>
<comment type="similarity">
    <text evidence="3">Belongs to the peptidase A22B family.</text>
</comment>
<feature type="transmembrane region" description="Helical" evidence="12">
    <location>
        <begin position="360"/>
        <end position="381"/>
    </location>
</feature>
<keyword evidence="5 12" id="KW-0812">Transmembrane</keyword>
<dbReference type="GO" id="GO:0010008">
    <property type="term" value="C:endosome membrane"/>
    <property type="evidence" value="ECO:0007669"/>
    <property type="project" value="UniProtKB-SubCell"/>
</dbReference>
<comment type="function">
    <text evidence="1">Intramembrane-cleaving aspartic protease (I-CLiP) that cleaves type II membrane signal peptides in the hydrophobic plane of the membrane.</text>
</comment>
<keyword evidence="10 12" id="KW-0472">Membrane</keyword>
<evidence type="ECO:0000313" key="16">
    <source>
        <dbReference type="Proteomes" id="UP001443914"/>
    </source>
</evidence>
<evidence type="ECO:0000256" key="3">
    <source>
        <dbReference type="ARBA" id="ARBA00006859"/>
    </source>
</evidence>
<feature type="transmembrane region" description="Helical" evidence="12">
    <location>
        <begin position="299"/>
        <end position="324"/>
    </location>
</feature>
<name>A0AAW1GZG3_SAPOF</name>
<sequence>MSNKDLRMKAILLIFIVCFAFSNADDVVVNPKCNNKARLVEYWIDGANRGVFSALTAQFGPYPSLEKESSRLPAMITNPINGCSDLSSQLNQSVALSVRGDCEYTIKAKVAQAGGAAALVLINQEEDLADMSCGNNDTDLDITIPVVMIQKSDGDTLNKAFDSGKRVELQIYLFKRSVMDLSNTIIWLISVGTLIVASIWPDLAGREQNDERYNELSPKESSTAEDNSEKDILDINVVGAVVFVVAASAFLLLLYFFMSSWFIKVLIIMFCIGGVEGIYYCVSSLALRRCRKAQKSFKLPLVGEVFIIHALVVVLGIAFAAFWFATRFESYSWIGQDILGICFMIRVLQMVRLPNIKVASVLLCCAFFYDIFFVFISAHIFKQSVMVAVATGQNSGGESIPMLLRVPRFYDPFAGYDLIGFGDILFPGLLVSFSYRYDKANKRGLINGYFFWLTIGYGIGLFVTYLALYLMEQGQPALLYLVPCTLGVVVILGLVRGELKDLWNCGSESDLLVERTGDA</sequence>
<dbReference type="EMBL" id="JBDFQZ010000013">
    <property type="protein sequence ID" value="KAK9668554.1"/>
    <property type="molecule type" value="Genomic_DNA"/>
</dbReference>
<organism evidence="15 16">
    <name type="scientific">Saponaria officinalis</name>
    <name type="common">Common soapwort</name>
    <name type="synonym">Lychnis saponaria</name>
    <dbReference type="NCBI Taxonomy" id="3572"/>
    <lineage>
        <taxon>Eukaryota</taxon>
        <taxon>Viridiplantae</taxon>
        <taxon>Streptophyta</taxon>
        <taxon>Embryophyta</taxon>
        <taxon>Tracheophyta</taxon>
        <taxon>Spermatophyta</taxon>
        <taxon>Magnoliopsida</taxon>
        <taxon>eudicotyledons</taxon>
        <taxon>Gunneridae</taxon>
        <taxon>Pentapetalae</taxon>
        <taxon>Caryophyllales</taxon>
        <taxon>Caryophyllaceae</taxon>
        <taxon>Caryophylleae</taxon>
        <taxon>Saponaria</taxon>
    </lineage>
</organism>
<feature type="transmembrane region" description="Helical" evidence="12">
    <location>
        <begin position="449"/>
        <end position="471"/>
    </location>
</feature>
<keyword evidence="4" id="KW-0645">Protease</keyword>
<evidence type="ECO:0000256" key="5">
    <source>
        <dbReference type="ARBA" id="ARBA00022692"/>
    </source>
</evidence>
<keyword evidence="8" id="KW-0378">Hydrolase</keyword>
<keyword evidence="7" id="KW-0967">Endosome</keyword>
<reference evidence="15" key="1">
    <citation type="submission" date="2024-03" db="EMBL/GenBank/DDBJ databases">
        <title>WGS assembly of Saponaria officinalis var. Norfolk2.</title>
        <authorList>
            <person name="Jenkins J."/>
            <person name="Shu S."/>
            <person name="Grimwood J."/>
            <person name="Barry K."/>
            <person name="Goodstein D."/>
            <person name="Schmutz J."/>
            <person name="Leebens-Mack J."/>
            <person name="Osbourn A."/>
        </authorList>
    </citation>
    <scope>NUCLEOTIDE SEQUENCE [LARGE SCALE GENOMIC DNA]</scope>
    <source>
        <strain evidence="15">JIC</strain>
    </source>
</reference>
<evidence type="ECO:0000256" key="13">
    <source>
        <dbReference type="SAM" id="SignalP"/>
    </source>
</evidence>
<feature type="transmembrane region" description="Helical" evidence="12">
    <location>
        <begin position="237"/>
        <end position="257"/>
    </location>
</feature>
<dbReference type="PANTHER" id="PTHR12174">
    <property type="entry name" value="SIGNAL PEPTIDE PEPTIDASE"/>
    <property type="match status" value="1"/>
</dbReference>
<dbReference type="GO" id="GO:0005765">
    <property type="term" value="C:lysosomal membrane"/>
    <property type="evidence" value="ECO:0007669"/>
    <property type="project" value="TreeGrafter"/>
</dbReference>
<dbReference type="InterPro" id="IPR006639">
    <property type="entry name" value="Preselin/SPP"/>
</dbReference>
<evidence type="ECO:0000256" key="12">
    <source>
        <dbReference type="SAM" id="Phobius"/>
    </source>
</evidence>
<dbReference type="FunFam" id="3.50.30.30:FF:000007">
    <property type="entry name" value="Signal peptide peptidase-like 3"/>
    <property type="match status" value="1"/>
</dbReference>
<gene>
    <name evidence="15" type="ORF">RND81_13G068300</name>
</gene>
<dbReference type="AlphaFoldDB" id="A0AAW1GZG3"/>
<feature type="chain" id="PRO_5043620745" description="PA domain-containing protein" evidence="13">
    <location>
        <begin position="25"/>
        <end position="519"/>
    </location>
</feature>
<keyword evidence="16" id="KW-1185">Reference proteome</keyword>
<evidence type="ECO:0000256" key="1">
    <source>
        <dbReference type="ARBA" id="ARBA00003012"/>
    </source>
</evidence>
<dbReference type="Pfam" id="PF02225">
    <property type="entry name" value="PA"/>
    <property type="match status" value="1"/>
</dbReference>
<feature type="signal peptide" evidence="13">
    <location>
        <begin position="1"/>
        <end position="24"/>
    </location>
</feature>
<dbReference type="SUPFAM" id="SSF52025">
    <property type="entry name" value="PA domain"/>
    <property type="match status" value="1"/>
</dbReference>
<feature type="transmembrane region" description="Helical" evidence="12">
    <location>
        <begin position="413"/>
        <end position="437"/>
    </location>
</feature>
<evidence type="ECO:0000313" key="15">
    <source>
        <dbReference type="EMBL" id="KAK9668554.1"/>
    </source>
</evidence>
<comment type="caution">
    <text evidence="15">The sequence shown here is derived from an EMBL/GenBank/DDBJ whole genome shotgun (WGS) entry which is preliminary data.</text>
</comment>
<dbReference type="Gene3D" id="3.50.30.30">
    <property type="match status" value="1"/>
</dbReference>
<dbReference type="InterPro" id="IPR003137">
    <property type="entry name" value="PA_domain"/>
</dbReference>
<dbReference type="Proteomes" id="UP001443914">
    <property type="component" value="Unassembled WGS sequence"/>
</dbReference>
<proteinExistence type="inferred from homology"/>